<dbReference type="Proteomes" id="UP001597168">
    <property type="component" value="Unassembled WGS sequence"/>
</dbReference>
<proteinExistence type="predicted"/>
<feature type="compositionally biased region" description="Basic and acidic residues" evidence="1">
    <location>
        <begin position="14"/>
        <end position="60"/>
    </location>
</feature>
<name>A0ABW3QPK8_9PSEU</name>
<comment type="caution">
    <text evidence="2">The sequence shown here is derived from an EMBL/GenBank/DDBJ whole genome shotgun (WGS) entry which is preliminary data.</text>
</comment>
<evidence type="ECO:0000256" key="1">
    <source>
        <dbReference type="SAM" id="MobiDB-lite"/>
    </source>
</evidence>
<feature type="region of interest" description="Disordered" evidence="1">
    <location>
        <begin position="14"/>
        <end position="71"/>
    </location>
</feature>
<dbReference type="InterPro" id="IPR028037">
    <property type="entry name" value="Antitoxin_Rv0909/MT0933"/>
</dbReference>
<dbReference type="EMBL" id="JBHTLK010000017">
    <property type="protein sequence ID" value="MFD1146697.1"/>
    <property type="molecule type" value="Genomic_DNA"/>
</dbReference>
<keyword evidence="3" id="KW-1185">Reference proteome</keyword>
<accession>A0ABW3QPK8</accession>
<protein>
    <submittedName>
        <fullName evidence="2">Antitoxin</fullName>
    </submittedName>
</protein>
<reference evidence="3" key="1">
    <citation type="journal article" date="2019" name="Int. J. Syst. Evol. Microbiol.">
        <title>The Global Catalogue of Microorganisms (GCM) 10K type strain sequencing project: providing services to taxonomists for standard genome sequencing and annotation.</title>
        <authorList>
            <consortium name="The Broad Institute Genomics Platform"/>
            <consortium name="The Broad Institute Genome Sequencing Center for Infectious Disease"/>
            <person name="Wu L."/>
            <person name="Ma J."/>
        </authorList>
    </citation>
    <scope>NUCLEOTIDE SEQUENCE [LARGE SCALE GENOMIC DNA]</scope>
    <source>
        <strain evidence="3">CCUG 60214</strain>
    </source>
</reference>
<dbReference type="RefSeq" id="WP_380720890.1">
    <property type="nucleotide sequence ID" value="NZ_JBHTLK010000017.1"/>
</dbReference>
<gene>
    <name evidence="2" type="ORF">ACFQ3T_06150</name>
</gene>
<sequence length="71" mass="7694">MGIGDKFDGLKDKAKEALGQHGDKADQGVDKAGEFLDERTGGRHSEHIQTGTEKAKEGLDRFGGQQPDQQQ</sequence>
<organism evidence="2 3">
    <name type="scientific">Saccharothrix hoggarensis</name>
    <dbReference type="NCBI Taxonomy" id="913853"/>
    <lineage>
        <taxon>Bacteria</taxon>
        <taxon>Bacillati</taxon>
        <taxon>Actinomycetota</taxon>
        <taxon>Actinomycetes</taxon>
        <taxon>Pseudonocardiales</taxon>
        <taxon>Pseudonocardiaceae</taxon>
        <taxon>Saccharothrix</taxon>
    </lineage>
</organism>
<evidence type="ECO:0000313" key="2">
    <source>
        <dbReference type="EMBL" id="MFD1146697.1"/>
    </source>
</evidence>
<evidence type="ECO:0000313" key="3">
    <source>
        <dbReference type="Proteomes" id="UP001597168"/>
    </source>
</evidence>
<dbReference type="Pfam" id="PF14013">
    <property type="entry name" value="MT0933_antitox"/>
    <property type="match status" value="1"/>
</dbReference>